<dbReference type="AlphaFoldDB" id="G2Z1R8"/>
<dbReference type="PANTHER" id="PTHR35149">
    <property type="entry name" value="SLL5132 PROTEIN"/>
    <property type="match status" value="1"/>
</dbReference>
<dbReference type="RefSeq" id="WP_014084318.1">
    <property type="nucleotide sequence ID" value="NC_016001.1"/>
</dbReference>
<dbReference type="HOGENOM" id="CLU_034089_0_0_10"/>
<keyword evidence="4" id="KW-1185">Reference proteome</keyword>
<feature type="domain" description="DUF7834" evidence="2">
    <location>
        <begin position="200"/>
        <end position="397"/>
    </location>
</feature>
<accession>G2Z1R8</accession>
<dbReference type="Pfam" id="PF03235">
    <property type="entry name" value="GmrSD_N"/>
    <property type="match status" value="1"/>
</dbReference>
<sequence>MEEVLLKTENLSDLLGLKFENESLATQQSTYLLSIPDYQRIYCWEEKNVLKLLDDISDFTDSNYHLGNIILHKTGFENDIKYNIVDGQQRLVTLTLLLSILQPDIKTSLLDECFQSEEARDYIAYNKFLIRNYIENNLRIKELTSKLITNIQFSVLIIEEGSLDLAYTFFSNQNSRGKALTDYDLLKAHHLRFVHIQEQAEHLATRWDSIIINSDNDDSTKDLARTLGIYLFRLRKWMRKREWSNDEKYKVKAEFEAASVIKEIPAFGEQFNYYESIQGGSHFFAYTDSFIYKFKTFSQTSEYNLLKKHLSNENHWWYRDVIEAFLFAYYLKFGTIYLGEALKCIAIIVSDHRYNNSRAYLKTLLKYAGEIEIAMMIDQATSPTFILAELKNTAKTLSIPKDLNGTRFRYNDAIKKIEKEIDQNSHS</sequence>
<evidence type="ECO:0000313" key="3">
    <source>
        <dbReference type="EMBL" id="CCB69853.1"/>
    </source>
</evidence>
<evidence type="ECO:0000259" key="2">
    <source>
        <dbReference type="Pfam" id="PF25202"/>
    </source>
</evidence>
<dbReference type="InterPro" id="IPR004919">
    <property type="entry name" value="GmrSD_N"/>
</dbReference>
<dbReference type="InterPro" id="IPR057156">
    <property type="entry name" value="DUF7834"/>
</dbReference>
<evidence type="ECO:0000259" key="1">
    <source>
        <dbReference type="Pfam" id="PF03235"/>
    </source>
</evidence>
<reference evidence="3 4" key="1">
    <citation type="journal article" date="2011" name="Appl. Environ. Microbiol.">
        <title>Complete genome sequence of the fish pathogen Flavobacterium branchiophilum.</title>
        <authorList>
            <consortium name="1:IP"/>
            <consortium name="Microbial Evolutionary Genomics,F-75015 Paris"/>
            <consortium name="France 2:CNRS"/>
            <consortium name="URA2171"/>
            <consortium name="F-75015 Paris,France 3:Unite de Virologie et Immunologie Mol."/>
            <consortium name="INRA,78352 Jouy en Josas Cedex"/>
            <consortium name="France. 4:Unite de Mathemathique"/>
            <consortium name="Informatique et Genome,INRA"/>
            <consortium name="78352 Jouy en Josas Cedex"/>
            <consortium name="France. 5:CEA/Genoscope"/>
            <consortium name="Evry"/>
            <consortium name="France"/>
            <person name="Touchon M."/>
            <person name="Barbier P."/>
            <person name="Bernardet J.F."/>
            <person name="Loux V."/>
            <person name="Vacherie B."/>
            <person name="Barbe V."/>
            <person name="Rocha E.P."/>
            <person name="Duchaud E."/>
        </authorList>
    </citation>
    <scope>NUCLEOTIDE SEQUENCE [LARGE SCALE GENOMIC DNA]</scope>
    <source>
        <strain evidence="3 4">FL-15</strain>
    </source>
</reference>
<feature type="domain" description="GmrSD restriction endonucleases N-terminal" evidence="1">
    <location>
        <begin position="30"/>
        <end position="191"/>
    </location>
</feature>
<dbReference type="Proteomes" id="UP000009186">
    <property type="component" value="Chromosome"/>
</dbReference>
<dbReference type="Pfam" id="PF25202">
    <property type="entry name" value="DUF7834"/>
    <property type="match status" value="1"/>
</dbReference>
<proteinExistence type="predicted"/>
<gene>
    <name evidence="3" type="ordered locus">FBFL15_1796</name>
</gene>
<dbReference type="PANTHER" id="PTHR35149:SF2">
    <property type="entry name" value="DUF262 DOMAIN-CONTAINING PROTEIN"/>
    <property type="match status" value="1"/>
</dbReference>
<protein>
    <submittedName>
        <fullName evidence="3">Uncharacterized protein</fullName>
    </submittedName>
</protein>
<dbReference type="KEGG" id="fbr:FBFL15_1796"/>
<organism evidence="3 4">
    <name type="scientific">Flavobacterium branchiophilum (strain FL-15)</name>
    <dbReference type="NCBI Taxonomy" id="1034807"/>
    <lineage>
        <taxon>Bacteria</taxon>
        <taxon>Pseudomonadati</taxon>
        <taxon>Bacteroidota</taxon>
        <taxon>Flavobacteriia</taxon>
        <taxon>Flavobacteriales</taxon>
        <taxon>Flavobacteriaceae</taxon>
        <taxon>Flavobacterium</taxon>
    </lineage>
</organism>
<dbReference type="STRING" id="1034807.FBFL15_1796"/>
<dbReference type="EMBL" id="FQ859183">
    <property type="protein sequence ID" value="CCB69853.1"/>
    <property type="molecule type" value="Genomic_DNA"/>
</dbReference>
<dbReference type="eggNOG" id="COG1479">
    <property type="taxonomic scope" value="Bacteria"/>
</dbReference>
<name>G2Z1R8_FLABF</name>
<evidence type="ECO:0000313" key="4">
    <source>
        <dbReference type="Proteomes" id="UP000009186"/>
    </source>
</evidence>